<comment type="caution">
    <text evidence="2">The sequence shown here is derived from an EMBL/GenBank/DDBJ whole genome shotgun (WGS) entry which is preliminary data.</text>
</comment>
<dbReference type="Pfam" id="PF20498">
    <property type="entry name" value="DUF6728"/>
    <property type="match status" value="1"/>
</dbReference>
<name>A0ABT8KR52_9BACT</name>
<dbReference type="RefSeq" id="WP_346752680.1">
    <property type="nucleotide sequence ID" value="NZ_JAUJEA010000005.1"/>
</dbReference>
<dbReference type="InterPro" id="IPR046615">
    <property type="entry name" value="DUF6728"/>
</dbReference>
<dbReference type="Proteomes" id="UP001172082">
    <property type="component" value="Unassembled WGS sequence"/>
</dbReference>
<organism evidence="2 3">
    <name type="scientific">Splendidivirga corallicola</name>
    <dbReference type="NCBI Taxonomy" id="3051826"/>
    <lineage>
        <taxon>Bacteria</taxon>
        <taxon>Pseudomonadati</taxon>
        <taxon>Bacteroidota</taxon>
        <taxon>Cytophagia</taxon>
        <taxon>Cytophagales</taxon>
        <taxon>Splendidivirgaceae</taxon>
        <taxon>Splendidivirga</taxon>
    </lineage>
</organism>
<evidence type="ECO:0000313" key="2">
    <source>
        <dbReference type="EMBL" id="MDN5202658.1"/>
    </source>
</evidence>
<sequence length="69" mass="8445">MEESNNNKNSIKEYFNLSEVFGYFIRVFKKRDPDKPSNFNLRMMHGINRISIIMFVLAFLFWLTKRIFF</sequence>
<gene>
    <name evidence="2" type="ORF">QQ008_14815</name>
</gene>
<proteinExistence type="predicted"/>
<accession>A0ABT8KR52</accession>
<keyword evidence="1" id="KW-0472">Membrane</keyword>
<evidence type="ECO:0000313" key="3">
    <source>
        <dbReference type="Proteomes" id="UP001172082"/>
    </source>
</evidence>
<keyword evidence="1" id="KW-0812">Transmembrane</keyword>
<feature type="transmembrane region" description="Helical" evidence="1">
    <location>
        <begin position="46"/>
        <end position="64"/>
    </location>
</feature>
<evidence type="ECO:0000256" key="1">
    <source>
        <dbReference type="SAM" id="Phobius"/>
    </source>
</evidence>
<reference evidence="2" key="1">
    <citation type="submission" date="2023-06" db="EMBL/GenBank/DDBJ databases">
        <title>Genomic of Parafulvivirga corallium.</title>
        <authorList>
            <person name="Wang G."/>
        </authorList>
    </citation>
    <scope>NUCLEOTIDE SEQUENCE</scope>
    <source>
        <strain evidence="2">BMA10</strain>
    </source>
</reference>
<dbReference type="EMBL" id="JAUJEA010000005">
    <property type="protein sequence ID" value="MDN5202658.1"/>
    <property type="molecule type" value="Genomic_DNA"/>
</dbReference>
<protein>
    <submittedName>
        <fullName evidence="2">Uncharacterized protein</fullName>
    </submittedName>
</protein>
<keyword evidence="3" id="KW-1185">Reference proteome</keyword>
<keyword evidence="1" id="KW-1133">Transmembrane helix</keyword>